<comment type="caution">
    <text evidence="7">The sequence shown here is derived from an EMBL/GenBank/DDBJ whole genome shotgun (WGS) entry which is preliminary data.</text>
</comment>
<feature type="domain" description="CBS" evidence="6">
    <location>
        <begin position="161"/>
        <end position="221"/>
    </location>
</feature>
<organism evidence="7 8">
    <name type="scientific">Flaviflagellibacter deserti</name>
    <dbReference type="NCBI Taxonomy" id="2267266"/>
    <lineage>
        <taxon>Bacteria</taxon>
        <taxon>Pseudomonadati</taxon>
        <taxon>Pseudomonadota</taxon>
        <taxon>Alphaproteobacteria</taxon>
        <taxon>Hyphomicrobiales</taxon>
        <taxon>Flaviflagellibacter</taxon>
    </lineage>
</organism>
<evidence type="ECO:0000313" key="7">
    <source>
        <dbReference type="EMBL" id="MFC5069580.1"/>
    </source>
</evidence>
<dbReference type="SMART" id="SM01091">
    <property type="entry name" value="CorC_HlyC"/>
    <property type="match status" value="1"/>
</dbReference>
<evidence type="ECO:0000256" key="5">
    <source>
        <dbReference type="SAM" id="MobiDB-lite"/>
    </source>
</evidence>
<dbReference type="PROSITE" id="PS51371">
    <property type="entry name" value="CBS"/>
    <property type="match status" value="2"/>
</dbReference>
<accession>A0ABV9Z7U3</accession>
<evidence type="ECO:0000256" key="1">
    <source>
        <dbReference type="ARBA" id="ARBA00006446"/>
    </source>
</evidence>
<dbReference type="EMBL" id="JBHSJF010000008">
    <property type="protein sequence ID" value="MFC5069580.1"/>
    <property type="molecule type" value="Genomic_DNA"/>
</dbReference>
<dbReference type="Proteomes" id="UP001595796">
    <property type="component" value="Unassembled WGS sequence"/>
</dbReference>
<keyword evidence="2" id="KW-0677">Repeat</keyword>
<evidence type="ECO:0000259" key="6">
    <source>
        <dbReference type="PROSITE" id="PS51371"/>
    </source>
</evidence>
<dbReference type="SUPFAM" id="SSF56176">
    <property type="entry name" value="FAD-binding/transporter-associated domain-like"/>
    <property type="match status" value="1"/>
</dbReference>
<dbReference type="SUPFAM" id="SSF54631">
    <property type="entry name" value="CBS-domain pair"/>
    <property type="match status" value="1"/>
</dbReference>
<dbReference type="InterPro" id="IPR044751">
    <property type="entry name" value="Ion_transp-like_CBS"/>
</dbReference>
<dbReference type="PANTHER" id="PTHR22777">
    <property type="entry name" value="HEMOLYSIN-RELATED"/>
    <property type="match status" value="1"/>
</dbReference>
<feature type="region of interest" description="Disordered" evidence="5">
    <location>
        <begin position="310"/>
        <end position="344"/>
    </location>
</feature>
<evidence type="ECO:0000256" key="3">
    <source>
        <dbReference type="ARBA" id="ARBA00023122"/>
    </source>
</evidence>
<reference evidence="8" key="1">
    <citation type="journal article" date="2019" name="Int. J. Syst. Evol. Microbiol.">
        <title>The Global Catalogue of Microorganisms (GCM) 10K type strain sequencing project: providing services to taxonomists for standard genome sequencing and annotation.</title>
        <authorList>
            <consortium name="The Broad Institute Genomics Platform"/>
            <consortium name="The Broad Institute Genome Sequencing Center for Infectious Disease"/>
            <person name="Wu L."/>
            <person name="Ma J."/>
        </authorList>
    </citation>
    <scope>NUCLEOTIDE SEQUENCE [LARGE SCALE GENOMIC DNA]</scope>
    <source>
        <strain evidence="8">CGMCC 1.16444</strain>
    </source>
</reference>
<protein>
    <submittedName>
        <fullName evidence="7">Hemolysin family protein</fullName>
    </submittedName>
</protein>
<dbReference type="PANTHER" id="PTHR22777:SF27">
    <property type="entry name" value="MAGNESIUM AND COBALT EFFLUX PROTEIN CORC"/>
    <property type="match status" value="1"/>
</dbReference>
<keyword evidence="3 4" id="KW-0129">CBS domain</keyword>
<evidence type="ECO:0000256" key="2">
    <source>
        <dbReference type="ARBA" id="ARBA00022737"/>
    </source>
</evidence>
<gene>
    <name evidence="7" type="ORF">ACFPFW_16300</name>
</gene>
<evidence type="ECO:0000313" key="8">
    <source>
        <dbReference type="Proteomes" id="UP001595796"/>
    </source>
</evidence>
<feature type="compositionally biased region" description="Polar residues" evidence="5">
    <location>
        <begin position="1"/>
        <end position="13"/>
    </location>
</feature>
<dbReference type="InterPro" id="IPR036318">
    <property type="entry name" value="FAD-bd_PCMH-like_sf"/>
</dbReference>
<dbReference type="SMART" id="SM00116">
    <property type="entry name" value="CBS"/>
    <property type="match status" value="2"/>
</dbReference>
<dbReference type="Gene3D" id="3.10.580.10">
    <property type="entry name" value="CBS-domain"/>
    <property type="match status" value="1"/>
</dbReference>
<sequence>MSTSNEDPSQRTSHVAPHGADGPGLVDWLKGLLRGRPASLRDEIEDALSSDDGSEAFDFSPEERAMLKNILGLRDLGVGDVMVHRSDIIAVPCDMTLSDTLLRFEEAEHSRLPVYGDTIDDLRGMIHIKDVLRYLTTRGKTDSGLDLGAADLSQTIEAADLVREVLYVPPSMPANALLAKMQATHIHMALVIDEYGGTDGLATIEDLIEIVVGDIEDEHDETEAAMIQRARDGSLIADGRATIDDLVAQIGPDFDLGDLGDDVDTVGGLIVTLADRVPERSEIIAGPSGFDFEVLDADPRRVKRVRIRPTPSSVLEGRSQAATLEEDASGRPVLPTPDAGTDAA</sequence>
<dbReference type="Pfam" id="PF03471">
    <property type="entry name" value="CorC_HlyC"/>
    <property type="match status" value="1"/>
</dbReference>
<proteinExistence type="inferred from homology"/>
<name>A0ABV9Z7U3_9HYPH</name>
<comment type="similarity">
    <text evidence="1">Belongs to the UPF0053 family. Hemolysin C subfamily.</text>
</comment>
<feature type="domain" description="CBS" evidence="6">
    <location>
        <begin position="82"/>
        <end position="143"/>
    </location>
</feature>
<dbReference type="RefSeq" id="WP_114956390.1">
    <property type="nucleotide sequence ID" value="NZ_JBHSJF010000008.1"/>
</dbReference>
<feature type="region of interest" description="Disordered" evidence="5">
    <location>
        <begin position="1"/>
        <end position="23"/>
    </location>
</feature>
<dbReference type="InterPro" id="IPR005170">
    <property type="entry name" value="Transptr-assoc_dom"/>
</dbReference>
<dbReference type="Pfam" id="PF00571">
    <property type="entry name" value="CBS"/>
    <property type="match status" value="2"/>
</dbReference>
<keyword evidence="8" id="KW-1185">Reference proteome</keyword>
<dbReference type="CDD" id="cd04590">
    <property type="entry name" value="CBS_pair_CorC_HlyC_assoc"/>
    <property type="match status" value="1"/>
</dbReference>
<dbReference type="InterPro" id="IPR000644">
    <property type="entry name" value="CBS_dom"/>
</dbReference>
<dbReference type="InterPro" id="IPR046342">
    <property type="entry name" value="CBS_dom_sf"/>
</dbReference>
<dbReference type="InterPro" id="IPR016169">
    <property type="entry name" value="FAD-bd_PCMH_sub2"/>
</dbReference>
<evidence type="ECO:0000256" key="4">
    <source>
        <dbReference type="PROSITE-ProRule" id="PRU00703"/>
    </source>
</evidence>
<dbReference type="Gene3D" id="3.30.465.10">
    <property type="match status" value="1"/>
</dbReference>